<dbReference type="CDD" id="cd00083">
    <property type="entry name" value="bHLH_SF"/>
    <property type="match status" value="1"/>
</dbReference>
<feature type="compositionally biased region" description="Basic and acidic residues" evidence="1">
    <location>
        <begin position="322"/>
        <end position="333"/>
    </location>
</feature>
<dbReference type="EMBL" id="MBFT01000002">
    <property type="protein sequence ID" value="PVV00198.1"/>
    <property type="molecule type" value="Genomic_DNA"/>
</dbReference>
<reference evidence="2 3" key="1">
    <citation type="journal article" date="2018" name="MBio">
        <title>Comparative Genomics Reveals the Core Gene Toolbox for the Fungus-Insect Symbiosis.</title>
        <authorList>
            <person name="Wang Y."/>
            <person name="Stata M."/>
            <person name="Wang W."/>
            <person name="Stajich J.E."/>
            <person name="White M.M."/>
            <person name="Moncalvo J.M."/>
        </authorList>
    </citation>
    <scope>NUCLEOTIDE SEQUENCE [LARGE SCALE GENOMIC DNA]</scope>
    <source>
        <strain evidence="2 3">AUS-77-4</strain>
    </source>
</reference>
<feature type="region of interest" description="Disordered" evidence="1">
    <location>
        <begin position="527"/>
        <end position="565"/>
    </location>
</feature>
<organism evidence="2 3">
    <name type="scientific">Furculomyces boomerangus</name>
    <dbReference type="NCBI Taxonomy" id="61424"/>
    <lineage>
        <taxon>Eukaryota</taxon>
        <taxon>Fungi</taxon>
        <taxon>Fungi incertae sedis</taxon>
        <taxon>Zoopagomycota</taxon>
        <taxon>Kickxellomycotina</taxon>
        <taxon>Harpellomycetes</taxon>
        <taxon>Harpellales</taxon>
        <taxon>Harpellaceae</taxon>
        <taxon>Furculomyces</taxon>
    </lineage>
</organism>
<gene>
    <name evidence="2" type="ORF">BB559_000045</name>
</gene>
<dbReference type="Proteomes" id="UP000245699">
    <property type="component" value="Unassembled WGS sequence"/>
</dbReference>
<sequence length="664" mass="75965">MVTKNNSEDNSYKQHLDSQLNLLDNQNLGMDDFSISEYPQKSEDSYNSKSFLECSIKADSIPNSGNSNYESKDTSIQHEIDINALQNEALGSLIFSNDRKSMEQMGNAQLLVDEIIDSNIQRCLSMGNSSIDINNFGIPDTNQLNFDRISDIQNFSQSSTAFSNPMLSKNKSSPLCFGIGMNEAGTSKVNNNFNQYHLNRMGLTDSQILKNESIQSGTFNPNQNFAKQYQNQNFYQQIRNGLQDDSRINQIVMENRMNLPIPTFHNQPNVNNSQGPYYQHRKAISSSGLNSYSFYSQLIPKIPNPENENSRKTKNKSYVGNVDKKDTNIDGTKRKSRPISVDLNLTKLPETSKLLSETNFNENKNGFESIYSNETSVLNNNPNIYFGIGSNICMDNNGFDYASFLEKGDKILIDNLNSVNMPFPADKAMYIEENCSHNVGKNKLENVVIGRKKTKSSDFYQEHKPCNNNKENLLKMEGLSHRVDRQLAETTGTPIKFIRPERNTEQIRKKRKIDTIEHQLKKNDTIKTENFNNAIQDTQINSKTGDDTTEQPKSQQWQRLSEQRRRDAMRKNFDLLKRMLPEEYMKSDDGRELARPVLLARFIRWVDDTLTEHEKLKMCCVDLKKSNDILKSTLEAKLNKEIKNENLIVTDSESENNMLGSLNN</sequence>
<evidence type="ECO:0000313" key="3">
    <source>
        <dbReference type="Proteomes" id="UP000245699"/>
    </source>
</evidence>
<name>A0A2T9Z6I0_9FUNG</name>
<protein>
    <recommendedName>
        <fullName evidence="4">BHLH domain-containing protein</fullName>
    </recommendedName>
</protein>
<comment type="caution">
    <text evidence="2">The sequence shown here is derived from an EMBL/GenBank/DDBJ whole genome shotgun (WGS) entry which is preliminary data.</text>
</comment>
<evidence type="ECO:0008006" key="4">
    <source>
        <dbReference type="Google" id="ProtNLM"/>
    </source>
</evidence>
<evidence type="ECO:0000256" key="1">
    <source>
        <dbReference type="SAM" id="MobiDB-lite"/>
    </source>
</evidence>
<keyword evidence="3" id="KW-1185">Reference proteome</keyword>
<feature type="compositionally biased region" description="Polar residues" evidence="1">
    <location>
        <begin position="528"/>
        <end position="543"/>
    </location>
</feature>
<feature type="region of interest" description="Disordered" evidence="1">
    <location>
        <begin position="302"/>
        <end position="335"/>
    </location>
</feature>
<feature type="compositionally biased region" description="Polar residues" evidence="1">
    <location>
        <begin position="551"/>
        <end position="560"/>
    </location>
</feature>
<accession>A0A2T9Z6I0</accession>
<dbReference type="AlphaFoldDB" id="A0A2T9Z6I0"/>
<evidence type="ECO:0000313" key="2">
    <source>
        <dbReference type="EMBL" id="PVV00198.1"/>
    </source>
</evidence>
<proteinExistence type="predicted"/>
<dbReference type="OrthoDB" id="5778525at2759"/>